<dbReference type="EMBL" id="UINC01199339">
    <property type="protein sequence ID" value="SVE17717.1"/>
    <property type="molecule type" value="Genomic_DNA"/>
</dbReference>
<dbReference type="AlphaFoldDB" id="A0A383BC69"/>
<evidence type="ECO:0000259" key="1">
    <source>
        <dbReference type="Pfam" id="PF23545"/>
    </source>
</evidence>
<dbReference type="InterPro" id="IPR056488">
    <property type="entry name" value="Zn_ribbon_HMPTM"/>
</dbReference>
<organism evidence="2">
    <name type="scientific">marine metagenome</name>
    <dbReference type="NCBI Taxonomy" id="408172"/>
    <lineage>
        <taxon>unclassified sequences</taxon>
        <taxon>metagenomes</taxon>
        <taxon>ecological metagenomes</taxon>
    </lineage>
</organism>
<feature type="non-terminal residue" evidence="2">
    <location>
        <position position="55"/>
    </location>
</feature>
<feature type="domain" description="HMPTM N-terminal zinc ribbon" evidence="1">
    <location>
        <begin position="8"/>
        <end position="51"/>
    </location>
</feature>
<accession>A0A383BC69</accession>
<name>A0A383BC69_9ZZZZ</name>
<evidence type="ECO:0000313" key="2">
    <source>
        <dbReference type="EMBL" id="SVE17717.1"/>
    </source>
</evidence>
<dbReference type="Pfam" id="PF23545">
    <property type="entry name" value="Zn_ribbon_HMPTM"/>
    <property type="match status" value="1"/>
</dbReference>
<protein>
    <recommendedName>
        <fullName evidence="1">HMPTM N-terminal zinc ribbon domain-containing protein</fullName>
    </recommendedName>
</protein>
<proteinExistence type="predicted"/>
<gene>
    <name evidence="2" type="ORF">METZ01_LOCUS470571</name>
</gene>
<sequence>MSARNYTYYDFTQSMCSACLERVDAKIVFQDDNVFMLKNCLDHGPEKTLIATDVD</sequence>
<reference evidence="2" key="1">
    <citation type="submission" date="2018-05" db="EMBL/GenBank/DDBJ databases">
        <authorList>
            <person name="Lanie J.A."/>
            <person name="Ng W.-L."/>
            <person name="Kazmierczak K.M."/>
            <person name="Andrzejewski T.M."/>
            <person name="Davidsen T.M."/>
            <person name="Wayne K.J."/>
            <person name="Tettelin H."/>
            <person name="Glass J.I."/>
            <person name="Rusch D."/>
            <person name="Podicherti R."/>
            <person name="Tsui H.-C.T."/>
            <person name="Winkler M.E."/>
        </authorList>
    </citation>
    <scope>NUCLEOTIDE SEQUENCE</scope>
</reference>